<organism evidence="5 6">
    <name type="scientific">Sclerotinia nivalis</name>
    <dbReference type="NCBI Taxonomy" id="352851"/>
    <lineage>
        <taxon>Eukaryota</taxon>
        <taxon>Fungi</taxon>
        <taxon>Dikarya</taxon>
        <taxon>Ascomycota</taxon>
        <taxon>Pezizomycotina</taxon>
        <taxon>Leotiomycetes</taxon>
        <taxon>Helotiales</taxon>
        <taxon>Sclerotiniaceae</taxon>
        <taxon>Sclerotinia</taxon>
    </lineage>
</organism>
<feature type="transmembrane region" description="Helical" evidence="4">
    <location>
        <begin position="328"/>
        <end position="349"/>
    </location>
</feature>
<dbReference type="SUPFAM" id="SSF48403">
    <property type="entry name" value="Ankyrin repeat"/>
    <property type="match status" value="1"/>
</dbReference>
<dbReference type="Gene3D" id="1.25.40.20">
    <property type="entry name" value="Ankyrin repeat-containing domain"/>
    <property type="match status" value="1"/>
</dbReference>
<evidence type="ECO:0000256" key="2">
    <source>
        <dbReference type="ARBA" id="ARBA00023043"/>
    </source>
</evidence>
<dbReference type="InterPro" id="IPR002110">
    <property type="entry name" value="Ankyrin_rpt"/>
</dbReference>
<comment type="caution">
    <text evidence="5">The sequence shown here is derived from an EMBL/GenBank/DDBJ whole genome shotgun (WGS) entry which is preliminary data.</text>
</comment>
<keyword evidence="4" id="KW-1133">Transmembrane helix</keyword>
<proteinExistence type="predicted"/>
<dbReference type="OrthoDB" id="194358at2759"/>
<dbReference type="Proteomes" id="UP001152300">
    <property type="component" value="Unassembled WGS sequence"/>
</dbReference>
<dbReference type="PROSITE" id="PS50297">
    <property type="entry name" value="ANK_REP_REGION"/>
    <property type="match status" value="3"/>
</dbReference>
<feature type="repeat" description="ANK" evidence="3">
    <location>
        <begin position="282"/>
        <end position="314"/>
    </location>
</feature>
<gene>
    <name evidence="5" type="ORF">OCU04_000232</name>
</gene>
<feature type="repeat" description="ANK" evidence="3">
    <location>
        <begin position="249"/>
        <end position="281"/>
    </location>
</feature>
<feature type="repeat" description="ANK" evidence="3">
    <location>
        <begin position="181"/>
        <end position="203"/>
    </location>
</feature>
<dbReference type="SMART" id="SM00248">
    <property type="entry name" value="ANK"/>
    <property type="match status" value="4"/>
</dbReference>
<name>A0A9X0AVN8_9HELO</name>
<reference evidence="5" key="1">
    <citation type="submission" date="2022-11" db="EMBL/GenBank/DDBJ databases">
        <title>Genome Resource of Sclerotinia nivalis Strain SnTB1, a Plant Pathogen Isolated from American Ginseng.</title>
        <authorList>
            <person name="Fan S."/>
        </authorList>
    </citation>
    <scope>NUCLEOTIDE SEQUENCE</scope>
    <source>
        <strain evidence="5">SnTB1</strain>
    </source>
</reference>
<keyword evidence="4" id="KW-0472">Membrane</keyword>
<dbReference type="AlphaFoldDB" id="A0A9X0AVN8"/>
<keyword evidence="6" id="KW-1185">Reference proteome</keyword>
<keyword evidence="4" id="KW-0812">Transmembrane</keyword>
<feature type="transmembrane region" description="Helical" evidence="4">
    <location>
        <begin position="361"/>
        <end position="380"/>
    </location>
</feature>
<protein>
    <recommendedName>
        <fullName evidence="7">Ankyrin repeat protein</fullName>
    </recommendedName>
</protein>
<keyword evidence="1" id="KW-0677">Repeat</keyword>
<dbReference type="InterPro" id="IPR036770">
    <property type="entry name" value="Ankyrin_rpt-contain_sf"/>
</dbReference>
<dbReference type="EMBL" id="JAPEIS010000001">
    <property type="protein sequence ID" value="KAJ8069817.1"/>
    <property type="molecule type" value="Genomic_DNA"/>
</dbReference>
<evidence type="ECO:0008006" key="7">
    <source>
        <dbReference type="Google" id="ProtNLM"/>
    </source>
</evidence>
<accession>A0A9X0AVN8</accession>
<evidence type="ECO:0000256" key="4">
    <source>
        <dbReference type="SAM" id="Phobius"/>
    </source>
</evidence>
<evidence type="ECO:0000256" key="1">
    <source>
        <dbReference type="ARBA" id="ARBA00022737"/>
    </source>
</evidence>
<dbReference type="PROSITE" id="PS50088">
    <property type="entry name" value="ANK_REPEAT"/>
    <property type="match status" value="3"/>
</dbReference>
<dbReference type="Pfam" id="PF12796">
    <property type="entry name" value="Ank_2"/>
    <property type="match status" value="2"/>
</dbReference>
<sequence>MLGLRQFIVASFLSPRGSSHNFNPKAVPFEVPGHCQSVLGIMPGLSRKESWWEKGRELHTLLVKFRKSEATDDRDMIYALLNISSDARGSDILDPKCDKPLQQVIHETISFIIHEKYSRTTHSKNDASLYEFVDWTLSTFLDNLEELNSVILGNASEAGKEHLVRVLLATDGIKIDLKGNYGRTPLQRASRGGHQVIVQLLIEAITQRNNFQDSECNRGLLLWAISSKEEGAVRLLLERGAEVEIRDENNRIALSLAVWNGETTIVMLLLENGADLEARDIGGQTPLSLAAGNGKTDIVNLLLRKGAKPEGMDKSGTIRVLQVSNVCMFSAFNFLPIFAGSCLHMVLGFDFLLGRFGLLRMYRIFGIFGVFQVFLPFVIFRPRESFADIFLRRRNRAG</sequence>
<dbReference type="PRINTS" id="PR01415">
    <property type="entry name" value="ANKYRIN"/>
</dbReference>
<evidence type="ECO:0000256" key="3">
    <source>
        <dbReference type="PROSITE-ProRule" id="PRU00023"/>
    </source>
</evidence>
<keyword evidence="2 3" id="KW-0040">ANK repeat</keyword>
<evidence type="ECO:0000313" key="5">
    <source>
        <dbReference type="EMBL" id="KAJ8069817.1"/>
    </source>
</evidence>
<evidence type="ECO:0000313" key="6">
    <source>
        <dbReference type="Proteomes" id="UP001152300"/>
    </source>
</evidence>
<dbReference type="PANTHER" id="PTHR24198">
    <property type="entry name" value="ANKYRIN REPEAT AND PROTEIN KINASE DOMAIN-CONTAINING PROTEIN"/>
    <property type="match status" value="1"/>
</dbReference>
<dbReference type="PANTHER" id="PTHR24198:SF165">
    <property type="entry name" value="ANKYRIN REPEAT-CONTAINING PROTEIN-RELATED"/>
    <property type="match status" value="1"/>
</dbReference>